<evidence type="ECO:0000313" key="2">
    <source>
        <dbReference type="EMBL" id="KAL2729387.1"/>
    </source>
</evidence>
<accession>A0ABD2B9H0</accession>
<organism evidence="2 3">
    <name type="scientific">Vespula squamosa</name>
    <name type="common">Southern yellow jacket</name>
    <name type="synonym">Wasp</name>
    <dbReference type="NCBI Taxonomy" id="30214"/>
    <lineage>
        <taxon>Eukaryota</taxon>
        <taxon>Metazoa</taxon>
        <taxon>Ecdysozoa</taxon>
        <taxon>Arthropoda</taxon>
        <taxon>Hexapoda</taxon>
        <taxon>Insecta</taxon>
        <taxon>Pterygota</taxon>
        <taxon>Neoptera</taxon>
        <taxon>Endopterygota</taxon>
        <taxon>Hymenoptera</taxon>
        <taxon>Apocrita</taxon>
        <taxon>Aculeata</taxon>
        <taxon>Vespoidea</taxon>
        <taxon>Vespidae</taxon>
        <taxon>Vespinae</taxon>
        <taxon>Vespula</taxon>
    </lineage>
</organism>
<comment type="caution">
    <text evidence="2">The sequence shown here is derived from an EMBL/GenBank/DDBJ whole genome shotgun (WGS) entry which is preliminary data.</text>
</comment>
<evidence type="ECO:0000259" key="1">
    <source>
        <dbReference type="Pfam" id="PF13843"/>
    </source>
</evidence>
<name>A0ABD2B9H0_VESSQ</name>
<proteinExistence type="predicted"/>
<feature type="domain" description="PiggyBac transposable element-derived protein" evidence="1">
    <location>
        <begin position="33"/>
        <end position="94"/>
    </location>
</feature>
<evidence type="ECO:0000313" key="3">
    <source>
        <dbReference type="Proteomes" id="UP001607302"/>
    </source>
</evidence>
<protein>
    <submittedName>
        <fullName evidence="2">PiggyBac transposable element-derived protein 4-like</fullName>
    </submittedName>
</protein>
<reference evidence="2 3" key="1">
    <citation type="journal article" date="2024" name="Ann. Entomol. Soc. Am.">
        <title>Genomic analyses of the southern and eastern yellowjacket wasps (Hymenoptera: Vespidae) reveal evolutionary signatures of social life.</title>
        <authorList>
            <person name="Catto M.A."/>
            <person name="Caine P.B."/>
            <person name="Orr S.E."/>
            <person name="Hunt B.G."/>
            <person name="Goodisman M.A.D."/>
        </authorList>
    </citation>
    <scope>NUCLEOTIDE SEQUENCE [LARGE SCALE GENOMIC DNA]</scope>
    <source>
        <strain evidence="2">233</strain>
        <tissue evidence="2">Head and thorax</tissue>
    </source>
</reference>
<dbReference type="InterPro" id="IPR029526">
    <property type="entry name" value="PGBD"/>
</dbReference>
<dbReference type="Proteomes" id="UP001607302">
    <property type="component" value="Unassembled WGS sequence"/>
</dbReference>
<keyword evidence="3" id="KW-1185">Reference proteome</keyword>
<gene>
    <name evidence="2" type="ORF">V1478_005677</name>
</gene>
<dbReference type="Pfam" id="PF13843">
    <property type="entry name" value="DDE_Tnp_1_7"/>
    <property type="match status" value="1"/>
</dbReference>
<dbReference type="AlphaFoldDB" id="A0ABD2B9H0"/>
<dbReference type="EMBL" id="JAUDFV010000130">
    <property type="protein sequence ID" value="KAL2729387.1"/>
    <property type="molecule type" value="Genomic_DNA"/>
</dbReference>
<sequence>MQGTYTVIIPPLALQQFLKNLWRPCETEISTCQENLGKSDNTIMTIMKDYLGKSHALYVDNWYTSPILFTALHLNQINACSTAKKDRKNMSLMQDKLQKDEISVGWEVLALSVCMCA</sequence>